<organism evidence="1 2">
    <name type="scientific">Pristionchus mayeri</name>
    <dbReference type="NCBI Taxonomy" id="1317129"/>
    <lineage>
        <taxon>Eukaryota</taxon>
        <taxon>Metazoa</taxon>
        <taxon>Ecdysozoa</taxon>
        <taxon>Nematoda</taxon>
        <taxon>Chromadorea</taxon>
        <taxon>Rhabditida</taxon>
        <taxon>Rhabditina</taxon>
        <taxon>Diplogasteromorpha</taxon>
        <taxon>Diplogasteroidea</taxon>
        <taxon>Neodiplogasteridae</taxon>
        <taxon>Pristionchus</taxon>
    </lineage>
</organism>
<accession>A0AAN4ZLP3</accession>
<comment type="caution">
    <text evidence="1">The sequence shown here is derived from an EMBL/GenBank/DDBJ whole genome shotgun (WGS) entry which is preliminary data.</text>
</comment>
<dbReference type="Proteomes" id="UP001328107">
    <property type="component" value="Unassembled WGS sequence"/>
</dbReference>
<gene>
    <name evidence="1" type="ORF">PMAYCL1PPCAC_10737</name>
</gene>
<feature type="non-terminal residue" evidence="1">
    <location>
        <position position="1"/>
    </location>
</feature>
<evidence type="ECO:0000313" key="1">
    <source>
        <dbReference type="EMBL" id="GMR40542.1"/>
    </source>
</evidence>
<dbReference type="EMBL" id="BTRK01000003">
    <property type="protein sequence ID" value="GMR40542.1"/>
    <property type="molecule type" value="Genomic_DNA"/>
</dbReference>
<reference evidence="2" key="1">
    <citation type="submission" date="2022-10" db="EMBL/GenBank/DDBJ databases">
        <title>Genome assembly of Pristionchus species.</title>
        <authorList>
            <person name="Yoshida K."/>
            <person name="Sommer R.J."/>
        </authorList>
    </citation>
    <scope>NUCLEOTIDE SEQUENCE [LARGE SCALE GENOMIC DNA]</scope>
    <source>
        <strain evidence="2">RS5460</strain>
    </source>
</reference>
<dbReference type="AlphaFoldDB" id="A0AAN4ZLP3"/>
<keyword evidence="2" id="KW-1185">Reference proteome</keyword>
<name>A0AAN4ZLP3_9BILA</name>
<feature type="non-terminal residue" evidence="1">
    <location>
        <position position="113"/>
    </location>
</feature>
<protein>
    <submittedName>
        <fullName evidence="1">Uncharacterized protein</fullName>
    </submittedName>
</protein>
<evidence type="ECO:0000313" key="2">
    <source>
        <dbReference type="Proteomes" id="UP001328107"/>
    </source>
</evidence>
<sequence length="113" mass="12948">QAGDEGFLAPYLINEVILIYTALNLPRDTVPYFWKVEKNLMRGDDISEEGKTTLFLSVVKTECRRARDEAKIVKFNECPPLKNENGEATRVEVTLIREEQGKNVKYTDVTPKK</sequence>
<proteinExistence type="predicted"/>